<dbReference type="AlphaFoldDB" id="A0A2N9ERB3"/>
<reference evidence="1" key="1">
    <citation type="submission" date="2018-02" db="EMBL/GenBank/DDBJ databases">
        <authorList>
            <person name="Cohen D.B."/>
            <person name="Kent A.D."/>
        </authorList>
    </citation>
    <scope>NUCLEOTIDE SEQUENCE</scope>
</reference>
<organism evidence="1">
    <name type="scientific">Fagus sylvatica</name>
    <name type="common">Beechnut</name>
    <dbReference type="NCBI Taxonomy" id="28930"/>
    <lineage>
        <taxon>Eukaryota</taxon>
        <taxon>Viridiplantae</taxon>
        <taxon>Streptophyta</taxon>
        <taxon>Embryophyta</taxon>
        <taxon>Tracheophyta</taxon>
        <taxon>Spermatophyta</taxon>
        <taxon>Magnoliopsida</taxon>
        <taxon>eudicotyledons</taxon>
        <taxon>Gunneridae</taxon>
        <taxon>Pentapetalae</taxon>
        <taxon>rosids</taxon>
        <taxon>fabids</taxon>
        <taxon>Fagales</taxon>
        <taxon>Fagaceae</taxon>
        <taxon>Fagus</taxon>
    </lineage>
</organism>
<sequence length="73" mass="7929">MIPSPMLPRNNVLVSDLLSSPSTSSLSFSYSVPPSSGSSPPLLKFDGYIQILFWVSVEFKADVTFDGLLGDEF</sequence>
<name>A0A2N9ERB3_FAGSY</name>
<proteinExistence type="predicted"/>
<dbReference type="EMBL" id="OIVN01000253">
    <property type="protein sequence ID" value="SPC77114.1"/>
    <property type="molecule type" value="Genomic_DNA"/>
</dbReference>
<accession>A0A2N9ERB3</accession>
<evidence type="ECO:0000313" key="1">
    <source>
        <dbReference type="EMBL" id="SPC77114.1"/>
    </source>
</evidence>
<protein>
    <submittedName>
        <fullName evidence="1">Uncharacterized protein</fullName>
    </submittedName>
</protein>
<gene>
    <name evidence="1" type="ORF">FSB_LOCUS4996</name>
</gene>